<dbReference type="AlphaFoldDB" id="W2K1W5"/>
<sequence length="68" mass="7917">MKTLQQVQKEQLSFKPIQAHELVTFIGLLCARTLCPFREKISKRWAVDAQGAVSKGTFGRYMSRRRFE</sequence>
<evidence type="ECO:0008006" key="2">
    <source>
        <dbReference type="Google" id="ProtNLM"/>
    </source>
</evidence>
<reference evidence="1" key="1">
    <citation type="submission" date="2013-11" db="EMBL/GenBank/DDBJ databases">
        <title>The Genome Sequence of Phytophthora parasitica CHvinca01.</title>
        <authorList>
            <consortium name="The Broad Institute Genomics Platform"/>
            <person name="Russ C."/>
            <person name="Tyler B."/>
            <person name="Panabieres F."/>
            <person name="Shan W."/>
            <person name="Tripathy S."/>
            <person name="Grunwald N."/>
            <person name="Machado M."/>
            <person name="Johnson C.S."/>
            <person name="Arredondo F."/>
            <person name="Hong C."/>
            <person name="Coffey M."/>
            <person name="Young S.K."/>
            <person name="Zeng Q."/>
            <person name="Gargeya S."/>
            <person name="Fitzgerald M."/>
            <person name="Abouelleil A."/>
            <person name="Alvarado L."/>
            <person name="Chapman S.B."/>
            <person name="Gainer-Dewar J."/>
            <person name="Goldberg J."/>
            <person name="Griggs A."/>
            <person name="Gujja S."/>
            <person name="Hansen M."/>
            <person name="Howarth C."/>
            <person name="Imamovic A."/>
            <person name="Ireland A."/>
            <person name="Larimer J."/>
            <person name="McCowan C."/>
            <person name="Murphy C."/>
            <person name="Pearson M."/>
            <person name="Poon T.W."/>
            <person name="Priest M."/>
            <person name="Roberts A."/>
            <person name="Saif S."/>
            <person name="Shea T."/>
            <person name="Sykes S."/>
            <person name="Wortman J."/>
            <person name="Nusbaum C."/>
            <person name="Birren B."/>
        </authorList>
    </citation>
    <scope>NUCLEOTIDE SEQUENCE [LARGE SCALE GENOMIC DNA]</scope>
    <source>
        <strain evidence="1">CHvinca01</strain>
    </source>
</reference>
<dbReference type="OrthoDB" id="105205at2759"/>
<protein>
    <recommendedName>
        <fullName evidence="2">PiggyBac transposable element-derived protein domain-containing protein</fullName>
    </recommendedName>
</protein>
<feature type="non-terminal residue" evidence="1">
    <location>
        <position position="68"/>
    </location>
</feature>
<gene>
    <name evidence="1" type="ORF">L917_20194</name>
</gene>
<dbReference type="EMBL" id="KI683109">
    <property type="protein sequence ID" value="ETL79103.1"/>
    <property type="molecule type" value="Genomic_DNA"/>
</dbReference>
<evidence type="ECO:0000313" key="1">
    <source>
        <dbReference type="EMBL" id="ETL79103.1"/>
    </source>
</evidence>
<proteinExistence type="predicted"/>
<dbReference type="Proteomes" id="UP000054423">
    <property type="component" value="Unassembled WGS sequence"/>
</dbReference>
<accession>W2K1W5</accession>
<name>W2K1W5_PHYNI</name>
<organism evidence="1">
    <name type="scientific">Phytophthora nicotianae</name>
    <name type="common">Potato buckeye rot agent</name>
    <name type="synonym">Phytophthora parasitica</name>
    <dbReference type="NCBI Taxonomy" id="4792"/>
    <lineage>
        <taxon>Eukaryota</taxon>
        <taxon>Sar</taxon>
        <taxon>Stramenopiles</taxon>
        <taxon>Oomycota</taxon>
        <taxon>Peronosporomycetes</taxon>
        <taxon>Peronosporales</taxon>
        <taxon>Peronosporaceae</taxon>
        <taxon>Phytophthora</taxon>
    </lineage>
</organism>